<dbReference type="CDD" id="cd02440">
    <property type="entry name" value="AdoMet_MTases"/>
    <property type="match status" value="1"/>
</dbReference>
<evidence type="ECO:0000313" key="3">
    <source>
        <dbReference type="Proteomes" id="UP000178999"/>
    </source>
</evidence>
<dbReference type="SUPFAM" id="SSF53335">
    <property type="entry name" value="S-adenosyl-L-methionine-dependent methyltransferases"/>
    <property type="match status" value="1"/>
</dbReference>
<dbReference type="EMBL" id="MGHY01000021">
    <property type="protein sequence ID" value="OGM79036.1"/>
    <property type="molecule type" value="Genomic_DNA"/>
</dbReference>
<dbReference type="Pfam" id="PF08242">
    <property type="entry name" value="Methyltransf_12"/>
    <property type="match status" value="1"/>
</dbReference>
<dbReference type="PANTHER" id="PTHR43464">
    <property type="entry name" value="METHYLTRANSFERASE"/>
    <property type="match status" value="1"/>
</dbReference>
<dbReference type="STRING" id="1802538.A2382_01310"/>
<dbReference type="PANTHER" id="PTHR43464:SF92">
    <property type="entry name" value="SLR1071 PROTEIN"/>
    <property type="match status" value="1"/>
</dbReference>
<sequence length="267" mass="31455">MQNITNSKIYLERLAAPLQEKLKIIKYFPENFKNGLDIGCADGVVTQELANLFPNANFLGIDINPDFISLAHNRENTNRNLYFRCIYQRELLAEPQRFDVVTFISVLHEFFSYGEGISSVLKALADAHELLNKNGRIIIRDMILNSYTKNSNLYTTNILTKIKATKYKKQIPDFEKYHGKLNTIYRINHFLLKYWYLENWEREAQEHYIPVTHEEYEQIFNLLGLNLLYKESYLIPFLKNKWVKDFDLNEEELSPLRSTSIIVGEKV</sequence>
<gene>
    <name evidence="2" type="ORF">A2382_01310</name>
</gene>
<evidence type="ECO:0000259" key="1">
    <source>
        <dbReference type="Pfam" id="PF08242"/>
    </source>
</evidence>
<reference evidence="2 3" key="1">
    <citation type="journal article" date="2016" name="Nat. Commun.">
        <title>Thousands of microbial genomes shed light on interconnected biogeochemical processes in an aquifer system.</title>
        <authorList>
            <person name="Anantharaman K."/>
            <person name="Brown C.T."/>
            <person name="Hug L.A."/>
            <person name="Sharon I."/>
            <person name="Castelle C.J."/>
            <person name="Probst A.J."/>
            <person name="Thomas B.C."/>
            <person name="Singh A."/>
            <person name="Wilkins M.J."/>
            <person name="Karaoz U."/>
            <person name="Brodie E.L."/>
            <person name="Williams K.H."/>
            <person name="Hubbard S.S."/>
            <person name="Banfield J.F."/>
        </authorList>
    </citation>
    <scope>NUCLEOTIDE SEQUENCE [LARGE SCALE GENOMIC DNA]</scope>
</reference>
<dbReference type="AlphaFoldDB" id="A0A1F8CSJ2"/>
<protein>
    <recommendedName>
        <fullName evidence="1">Methyltransferase type 12 domain-containing protein</fullName>
    </recommendedName>
</protein>
<accession>A0A1F8CSJ2</accession>
<evidence type="ECO:0000313" key="2">
    <source>
        <dbReference type="EMBL" id="OGM79036.1"/>
    </source>
</evidence>
<dbReference type="InterPro" id="IPR029063">
    <property type="entry name" value="SAM-dependent_MTases_sf"/>
</dbReference>
<dbReference type="GO" id="GO:0008168">
    <property type="term" value="F:methyltransferase activity"/>
    <property type="evidence" value="ECO:0007669"/>
    <property type="project" value="TreeGrafter"/>
</dbReference>
<feature type="domain" description="Methyltransferase type 12" evidence="1">
    <location>
        <begin position="36"/>
        <end position="137"/>
    </location>
</feature>
<organism evidence="2 3">
    <name type="scientific">Candidatus Woesebacteria bacterium RIFOXYB1_FULL_38_16</name>
    <dbReference type="NCBI Taxonomy" id="1802538"/>
    <lineage>
        <taxon>Bacteria</taxon>
        <taxon>Candidatus Woeseibacteriota</taxon>
    </lineage>
</organism>
<dbReference type="InterPro" id="IPR013217">
    <property type="entry name" value="Methyltransf_12"/>
</dbReference>
<comment type="caution">
    <text evidence="2">The sequence shown here is derived from an EMBL/GenBank/DDBJ whole genome shotgun (WGS) entry which is preliminary data.</text>
</comment>
<dbReference type="Proteomes" id="UP000178999">
    <property type="component" value="Unassembled WGS sequence"/>
</dbReference>
<proteinExistence type="predicted"/>
<dbReference type="Gene3D" id="3.40.50.150">
    <property type="entry name" value="Vaccinia Virus protein VP39"/>
    <property type="match status" value="1"/>
</dbReference>
<name>A0A1F8CSJ2_9BACT</name>